<proteinExistence type="predicted"/>
<name>A0A0A8YMF3_ARUDO</name>
<evidence type="ECO:0000313" key="1">
    <source>
        <dbReference type="EMBL" id="JAD27779.1"/>
    </source>
</evidence>
<protein>
    <submittedName>
        <fullName evidence="1">Uncharacterized protein</fullName>
    </submittedName>
</protein>
<reference evidence="1" key="1">
    <citation type="submission" date="2014-09" db="EMBL/GenBank/DDBJ databases">
        <authorList>
            <person name="Magalhaes I.L.F."/>
            <person name="Oliveira U."/>
            <person name="Santos F.R."/>
            <person name="Vidigal T.H.D.A."/>
            <person name="Brescovit A.D."/>
            <person name="Santos A.J."/>
        </authorList>
    </citation>
    <scope>NUCLEOTIDE SEQUENCE</scope>
    <source>
        <tissue evidence="1">Shoot tissue taken approximately 20 cm above the soil surface</tissue>
    </source>
</reference>
<sequence>MRLVHGRRVSERDMILVAGWSWCWRGTRSHEDYRSHHEKSFTWGHAYACTREKKGASKYKPIRRKGKDCSGACNWLGSDVLYLSVVAYTRRAQ</sequence>
<reference evidence="1" key="2">
    <citation type="journal article" date="2015" name="Data Brief">
        <title>Shoot transcriptome of the giant reed, Arundo donax.</title>
        <authorList>
            <person name="Barrero R.A."/>
            <person name="Guerrero F.D."/>
            <person name="Moolhuijzen P."/>
            <person name="Goolsby J.A."/>
            <person name="Tidwell J."/>
            <person name="Bellgard S.E."/>
            <person name="Bellgard M.I."/>
        </authorList>
    </citation>
    <scope>NUCLEOTIDE SEQUENCE</scope>
    <source>
        <tissue evidence="1">Shoot tissue taken approximately 20 cm above the soil surface</tissue>
    </source>
</reference>
<dbReference type="AlphaFoldDB" id="A0A0A8YMF3"/>
<organism evidence="1">
    <name type="scientific">Arundo donax</name>
    <name type="common">Giant reed</name>
    <name type="synonym">Donax arundinaceus</name>
    <dbReference type="NCBI Taxonomy" id="35708"/>
    <lineage>
        <taxon>Eukaryota</taxon>
        <taxon>Viridiplantae</taxon>
        <taxon>Streptophyta</taxon>
        <taxon>Embryophyta</taxon>
        <taxon>Tracheophyta</taxon>
        <taxon>Spermatophyta</taxon>
        <taxon>Magnoliopsida</taxon>
        <taxon>Liliopsida</taxon>
        <taxon>Poales</taxon>
        <taxon>Poaceae</taxon>
        <taxon>PACMAD clade</taxon>
        <taxon>Arundinoideae</taxon>
        <taxon>Arundineae</taxon>
        <taxon>Arundo</taxon>
    </lineage>
</organism>
<dbReference type="EMBL" id="GBRH01270116">
    <property type="protein sequence ID" value="JAD27779.1"/>
    <property type="molecule type" value="Transcribed_RNA"/>
</dbReference>
<accession>A0A0A8YMF3</accession>